<comment type="caution">
    <text evidence="9">The sequence shown here is derived from an EMBL/GenBank/DDBJ whole genome shotgun (WGS) entry which is preliminary data.</text>
</comment>
<evidence type="ECO:0000256" key="2">
    <source>
        <dbReference type="ARBA" id="ARBA00022692"/>
    </source>
</evidence>
<evidence type="ECO:0000256" key="1">
    <source>
        <dbReference type="ARBA" id="ARBA00004141"/>
    </source>
</evidence>
<organism evidence="9 10">
    <name type="scientific">[Emmonsia] crescens</name>
    <dbReference type="NCBI Taxonomy" id="73230"/>
    <lineage>
        <taxon>Eukaryota</taxon>
        <taxon>Fungi</taxon>
        <taxon>Dikarya</taxon>
        <taxon>Ascomycota</taxon>
        <taxon>Pezizomycotina</taxon>
        <taxon>Eurotiomycetes</taxon>
        <taxon>Eurotiomycetidae</taxon>
        <taxon>Onygenales</taxon>
        <taxon>Ajellomycetaceae</taxon>
        <taxon>Emergomyces</taxon>
    </lineage>
</organism>
<feature type="transmembrane region" description="Helical" evidence="7">
    <location>
        <begin position="133"/>
        <end position="160"/>
    </location>
</feature>
<keyword evidence="3 7" id="KW-1133">Transmembrane helix</keyword>
<feature type="transmembrane region" description="Helical" evidence="7">
    <location>
        <begin position="180"/>
        <end position="201"/>
    </location>
</feature>
<evidence type="ECO:0000256" key="6">
    <source>
        <dbReference type="SAM" id="MobiDB-lite"/>
    </source>
</evidence>
<protein>
    <recommendedName>
        <fullName evidence="8">Rhodopsin domain-containing protein</fullName>
    </recommendedName>
</protein>
<evidence type="ECO:0000256" key="5">
    <source>
        <dbReference type="ARBA" id="ARBA00038359"/>
    </source>
</evidence>
<feature type="region of interest" description="Disordered" evidence="6">
    <location>
        <begin position="362"/>
        <end position="428"/>
    </location>
</feature>
<accession>A0A0G2HR23</accession>
<comment type="similarity">
    <text evidence="5">Belongs to the SAT4 family.</text>
</comment>
<evidence type="ECO:0000256" key="7">
    <source>
        <dbReference type="SAM" id="Phobius"/>
    </source>
</evidence>
<dbReference type="InterPro" id="IPR049326">
    <property type="entry name" value="Rhodopsin_dom_fungi"/>
</dbReference>
<feature type="transmembrane region" description="Helical" evidence="7">
    <location>
        <begin position="48"/>
        <end position="68"/>
    </location>
</feature>
<keyword evidence="4 7" id="KW-0472">Membrane</keyword>
<dbReference type="PANTHER" id="PTHR33048">
    <property type="entry name" value="PTH11-LIKE INTEGRAL MEMBRANE PROTEIN (AFU_ORTHOLOGUE AFUA_5G11245)"/>
    <property type="match status" value="1"/>
</dbReference>
<evidence type="ECO:0000259" key="8">
    <source>
        <dbReference type="Pfam" id="PF20684"/>
    </source>
</evidence>
<dbReference type="GO" id="GO:0016020">
    <property type="term" value="C:membrane"/>
    <property type="evidence" value="ECO:0007669"/>
    <property type="project" value="UniProtKB-SubCell"/>
</dbReference>
<evidence type="ECO:0000256" key="4">
    <source>
        <dbReference type="ARBA" id="ARBA00023136"/>
    </source>
</evidence>
<name>A0A0G2HR23_9EURO</name>
<feature type="domain" description="Rhodopsin" evidence="8">
    <location>
        <begin position="34"/>
        <end position="270"/>
    </location>
</feature>
<proteinExistence type="inferred from homology"/>
<gene>
    <name evidence="9" type="ORF">EMCG_00719</name>
</gene>
<keyword evidence="2 7" id="KW-0812">Transmembrane</keyword>
<comment type="subcellular location">
    <subcellularLocation>
        <location evidence="1">Membrane</location>
        <topology evidence="1">Multi-pass membrane protein</topology>
    </subcellularLocation>
</comment>
<dbReference type="AlphaFoldDB" id="A0A0G2HR23"/>
<dbReference type="EMBL" id="LCZI01001536">
    <property type="protein sequence ID" value="KKZ60433.1"/>
    <property type="molecule type" value="Genomic_DNA"/>
</dbReference>
<dbReference type="OrthoDB" id="3903189at2759"/>
<feature type="transmembrane region" description="Helical" evidence="7">
    <location>
        <begin position="213"/>
        <end position="236"/>
    </location>
</feature>
<reference evidence="10" key="1">
    <citation type="journal article" date="2015" name="PLoS Genet.">
        <title>The dynamic genome and transcriptome of the human fungal pathogen Blastomyces and close relative Emmonsia.</title>
        <authorList>
            <person name="Munoz J.F."/>
            <person name="Gauthier G.M."/>
            <person name="Desjardins C.A."/>
            <person name="Gallo J.E."/>
            <person name="Holder J."/>
            <person name="Sullivan T.D."/>
            <person name="Marty A.J."/>
            <person name="Carmen J.C."/>
            <person name="Chen Z."/>
            <person name="Ding L."/>
            <person name="Gujja S."/>
            <person name="Magrini V."/>
            <person name="Misas E."/>
            <person name="Mitreva M."/>
            <person name="Priest M."/>
            <person name="Saif S."/>
            <person name="Whiston E.A."/>
            <person name="Young S."/>
            <person name="Zeng Q."/>
            <person name="Goldman W.E."/>
            <person name="Mardis E.R."/>
            <person name="Taylor J.W."/>
            <person name="McEwen J.G."/>
            <person name="Clay O.K."/>
            <person name="Klein B.S."/>
            <person name="Cuomo C.A."/>
        </authorList>
    </citation>
    <scope>NUCLEOTIDE SEQUENCE [LARGE SCALE GENOMIC DNA]</scope>
    <source>
        <strain evidence="10">UAMH 3008</strain>
    </source>
</reference>
<dbReference type="Proteomes" id="UP000034164">
    <property type="component" value="Unassembled WGS sequence"/>
</dbReference>
<dbReference type="PANTHER" id="PTHR33048:SF149">
    <property type="entry name" value="UBID FAMILY DECARBOXYLASE"/>
    <property type="match status" value="1"/>
</dbReference>
<feature type="compositionally biased region" description="Basic and acidic residues" evidence="6">
    <location>
        <begin position="331"/>
        <end position="347"/>
    </location>
</feature>
<feature type="compositionally biased region" description="Basic and acidic residues" evidence="6">
    <location>
        <begin position="369"/>
        <end position="382"/>
    </location>
</feature>
<feature type="compositionally biased region" description="Basic and acidic residues" evidence="6">
    <location>
        <begin position="405"/>
        <end position="428"/>
    </location>
</feature>
<feature type="transmembrane region" description="Helical" evidence="7">
    <location>
        <begin position="248"/>
        <end position="269"/>
    </location>
</feature>
<feature type="region of interest" description="Disordered" evidence="6">
    <location>
        <begin position="322"/>
        <end position="350"/>
    </location>
</feature>
<sequence>MSLSDPRFAQHFKTETWALYGVGILAIVCRGIARFKRLGLSGLQLDDYLMLTVVLWFTILCVAINQVIAGGGSNLLTDKEILALTPETKASRISGSKWVYVSEHMMVLTIWTLKFCMLTIYGRITNGLSQRKLVNLCAIYTGVTFVGTELALLLICRPITDHWAVPTPNYQCSSYQYYEIVNGCLSITGDIFMLLVGIPLLMSVRLPLKQKLILLFIFGLGIFVIIAAILTKVYCLVPSLISYVYMNWYFREATVAVLVTNLPLTWSLLRDLFPSLRNWSNGGSGPTGRLGAVLSSPRRSSRAALQSMDYKLQSFTRLGSTTDTGKSALNGKDHHSPTTHASDDDGSVRSLRIRQDVTITVQSEDLEDCKDTERGEHQKNFDDNSSSQPINGPPRAPGPGQGRGFHYDRWDILHKRSADERDHPNSKS</sequence>
<evidence type="ECO:0000313" key="10">
    <source>
        <dbReference type="Proteomes" id="UP000034164"/>
    </source>
</evidence>
<dbReference type="VEuPathDB" id="FungiDB:EMCG_00719"/>
<evidence type="ECO:0000256" key="3">
    <source>
        <dbReference type="ARBA" id="ARBA00022989"/>
    </source>
</evidence>
<dbReference type="InterPro" id="IPR052337">
    <property type="entry name" value="SAT4-like"/>
</dbReference>
<dbReference type="Pfam" id="PF20684">
    <property type="entry name" value="Fung_rhodopsin"/>
    <property type="match status" value="1"/>
</dbReference>
<feature type="transmembrane region" description="Helical" evidence="7">
    <location>
        <begin position="17"/>
        <end position="36"/>
    </location>
</feature>
<feature type="transmembrane region" description="Helical" evidence="7">
    <location>
        <begin position="104"/>
        <end position="121"/>
    </location>
</feature>
<evidence type="ECO:0000313" key="9">
    <source>
        <dbReference type="EMBL" id="KKZ60433.1"/>
    </source>
</evidence>